<keyword evidence="4 9" id="KW-0812">Transmembrane</keyword>
<proteinExistence type="inferred from homology"/>
<keyword evidence="10" id="KW-1185">Reference proteome</keyword>
<dbReference type="GeneID" id="107271975"/>
<dbReference type="GO" id="GO:0006850">
    <property type="term" value="P:pyruvate import into mitochondria"/>
    <property type="evidence" value="ECO:0007669"/>
    <property type="project" value="InterPro"/>
</dbReference>
<evidence type="ECO:0000256" key="1">
    <source>
        <dbReference type="ARBA" id="ARBA00004448"/>
    </source>
</evidence>
<keyword evidence="6 9" id="KW-1133">Transmembrane helix</keyword>
<accession>A0AAJ7RQ04</accession>
<sequence length="110" mass="12766">MADKLRKLIISRETRNYVMSTHFWGPILNFMIPIAAINDMRKSPRIISGNVTLALTAYSLVFMRFALKVNPRNMLLFTCHIINANAQLIQGFRYVNYRYINPNSEINQGE</sequence>
<feature type="transmembrane region" description="Helical" evidence="9">
    <location>
        <begin position="21"/>
        <end position="40"/>
    </location>
</feature>
<gene>
    <name evidence="11 12" type="primary">LOC107271975</name>
</gene>
<feature type="transmembrane region" description="Helical" evidence="9">
    <location>
        <begin position="46"/>
        <end position="67"/>
    </location>
</feature>
<comment type="function">
    <text evidence="9">Mediates the uptake of pyruvate into mitochondria.</text>
</comment>
<evidence type="ECO:0000256" key="3">
    <source>
        <dbReference type="ARBA" id="ARBA00022448"/>
    </source>
</evidence>
<dbReference type="InterPro" id="IPR005336">
    <property type="entry name" value="MPC"/>
</dbReference>
<organism evidence="10 11">
    <name type="scientific">Cephus cinctus</name>
    <name type="common">Wheat stem sawfly</name>
    <dbReference type="NCBI Taxonomy" id="211228"/>
    <lineage>
        <taxon>Eukaryota</taxon>
        <taxon>Metazoa</taxon>
        <taxon>Ecdysozoa</taxon>
        <taxon>Arthropoda</taxon>
        <taxon>Hexapoda</taxon>
        <taxon>Insecta</taxon>
        <taxon>Pterygota</taxon>
        <taxon>Neoptera</taxon>
        <taxon>Endopterygota</taxon>
        <taxon>Hymenoptera</taxon>
        <taxon>Cephoidea</taxon>
        <taxon>Cephidae</taxon>
        <taxon>Cephus</taxon>
    </lineage>
</organism>
<dbReference type="Pfam" id="PF03650">
    <property type="entry name" value="MPC"/>
    <property type="match status" value="1"/>
</dbReference>
<evidence type="ECO:0000313" key="12">
    <source>
        <dbReference type="RefSeq" id="XP_024944995.1"/>
    </source>
</evidence>
<comment type="subcellular location">
    <subcellularLocation>
        <location evidence="1 9">Mitochondrion inner membrane</location>
        <topology evidence="1 9">Multi-pass membrane protein</topology>
    </subcellularLocation>
</comment>
<keyword evidence="8 9" id="KW-0472">Membrane</keyword>
<evidence type="ECO:0000256" key="6">
    <source>
        <dbReference type="ARBA" id="ARBA00022989"/>
    </source>
</evidence>
<evidence type="ECO:0000313" key="11">
    <source>
        <dbReference type="RefSeq" id="XP_024944994.1"/>
    </source>
</evidence>
<dbReference type="KEGG" id="ccin:107271975"/>
<evidence type="ECO:0000313" key="10">
    <source>
        <dbReference type="Proteomes" id="UP000694920"/>
    </source>
</evidence>
<dbReference type="AlphaFoldDB" id="A0AAJ7RQ04"/>
<evidence type="ECO:0000256" key="9">
    <source>
        <dbReference type="RuleBase" id="RU363100"/>
    </source>
</evidence>
<dbReference type="GO" id="GO:0005743">
    <property type="term" value="C:mitochondrial inner membrane"/>
    <property type="evidence" value="ECO:0007669"/>
    <property type="project" value="UniProtKB-SubCell"/>
</dbReference>
<dbReference type="RefSeq" id="XP_024944994.1">
    <property type="nucleotide sequence ID" value="XM_025089226.1"/>
</dbReference>
<keyword evidence="3 9" id="KW-0813">Transport</keyword>
<evidence type="ECO:0000256" key="5">
    <source>
        <dbReference type="ARBA" id="ARBA00022792"/>
    </source>
</evidence>
<name>A0AAJ7RQ04_CEPCN</name>
<evidence type="ECO:0000256" key="4">
    <source>
        <dbReference type="ARBA" id="ARBA00022692"/>
    </source>
</evidence>
<dbReference type="RefSeq" id="XP_024944995.1">
    <property type="nucleotide sequence ID" value="XM_025089227.1"/>
</dbReference>
<keyword evidence="5 9" id="KW-0999">Mitochondrion inner membrane</keyword>
<keyword evidence="7 9" id="KW-0496">Mitochondrion</keyword>
<evidence type="ECO:0000256" key="8">
    <source>
        <dbReference type="ARBA" id="ARBA00023136"/>
    </source>
</evidence>
<dbReference type="Proteomes" id="UP000694920">
    <property type="component" value="Unplaced"/>
</dbReference>
<evidence type="ECO:0000256" key="7">
    <source>
        <dbReference type="ARBA" id="ARBA00023128"/>
    </source>
</evidence>
<keyword evidence="11 12" id="KW-0670">Pyruvate</keyword>
<dbReference type="PANTHER" id="PTHR14154">
    <property type="entry name" value="UPF0041 BRAIN PROTEIN 44-RELATED"/>
    <property type="match status" value="1"/>
</dbReference>
<comment type="similarity">
    <text evidence="2 9">Belongs to the mitochondrial pyruvate carrier (MPC) (TC 2.A.105) family.</text>
</comment>
<evidence type="ECO:0000256" key="2">
    <source>
        <dbReference type="ARBA" id="ARBA00006416"/>
    </source>
</evidence>
<reference evidence="11 12" key="1">
    <citation type="submission" date="2025-04" db="UniProtKB">
        <authorList>
            <consortium name="RefSeq"/>
        </authorList>
    </citation>
    <scope>IDENTIFICATION</scope>
</reference>
<protein>
    <recommendedName>
        <fullName evidence="9">Mitochondrial pyruvate carrier</fullName>
    </recommendedName>
</protein>